<dbReference type="EMBL" id="CAJZBQ010000050">
    <property type="protein sequence ID" value="CAG9329974.1"/>
    <property type="molecule type" value="Genomic_DNA"/>
</dbReference>
<dbReference type="Gene3D" id="2.60.120.10">
    <property type="entry name" value="Jelly Rolls"/>
    <property type="match status" value="2"/>
</dbReference>
<dbReference type="PROSITE" id="PS50042">
    <property type="entry name" value="CNMP_BINDING_3"/>
    <property type="match status" value="2"/>
</dbReference>
<dbReference type="PROSITE" id="PS00889">
    <property type="entry name" value="CNMP_BINDING_2"/>
    <property type="match status" value="1"/>
</dbReference>
<organism evidence="3 4">
    <name type="scientific">Blepharisma stoltei</name>
    <dbReference type="NCBI Taxonomy" id="1481888"/>
    <lineage>
        <taxon>Eukaryota</taxon>
        <taxon>Sar</taxon>
        <taxon>Alveolata</taxon>
        <taxon>Ciliophora</taxon>
        <taxon>Postciliodesmatophora</taxon>
        <taxon>Heterotrichea</taxon>
        <taxon>Heterotrichida</taxon>
        <taxon>Blepharismidae</taxon>
        <taxon>Blepharisma</taxon>
    </lineage>
</organism>
<feature type="domain" description="Cyclic nucleotide-binding" evidence="2">
    <location>
        <begin position="328"/>
        <end position="451"/>
    </location>
</feature>
<dbReference type="InterPro" id="IPR018488">
    <property type="entry name" value="cNMP-bd_CS"/>
</dbReference>
<name>A0AAU9JVE6_9CILI</name>
<keyword evidence="4" id="KW-1185">Reference proteome</keyword>
<dbReference type="SUPFAM" id="SSF51206">
    <property type="entry name" value="cAMP-binding domain-like"/>
    <property type="match status" value="2"/>
</dbReference>
<accession>A0AAU9JVE6</accession>
<dbReference type="Pfam" id="PF00027">
    <property type="entry name" value="cNMP_binding"/>
    <property type="match status" value="2"/>
</dbReference>
<dbReference type="InterPro" id="IPR018490">
    <property type="entry name" value="cNMP-bd_dom_sf"/>
</dbReference>
<dbReference type="PANTHER" id="PTHR23011:SF28">
    <property type="entry name" value="CYCLIC NUCLEOTIDE-BINDING DOMAIN CONTAINING PROTEIN"/>
    <property type="match status" value="1"/>
</dbReference>
<feature type="region of interest" description="Disordered" evidence="1">
    <location>
        <begin position="97"/>
        <end position="122"/>
    </location>
</feature>
<dbReference type="InterPro" id="IPR014710">
    <property type="entry name" value="RmlC-like_jellyroll"/>
</dbReference>
<gene>
    <name evidence="3" type="ORF">BSTOLATCC_MIC50088</name>
</gene>
<comment type="caution">
    <text evidence="3">The sequence shown here is derived from an EMBL/GenBank/DDBJ whole genome shotgun (WGS) entry which is preliminary data.</text>
</comment>
<proteinExistence type="predicted"/>
<feature type="domain" description="Cyclic nucleotide-binding" evidence="2">
    <location>
        <begin position="209"/>
        <end position="325"/>
    </location>
</feature>
<dbReference type="AlphaFoldDB" id="A0AAU9JVE6"/>
<dbReference type="PANTHER" id="PTHR23011">
    <property type="entry name" value="CYCLIC NUCLEOTIDE-BINDING DOMAIN CONTAINING PROTEIN"/>
    <property type="match status" value="1"/>
</dbReference>
<dbReference type="PROSITE" id="PS00888">
    <property type="entry name" value="CNMP_BINDING_1"/>
    <property type="match status" value="1"/>
</dbReference>
<reference evidence="3" key="1">
    <citation type="submission" date="2021-09" db="EMBL/GenBank/DDBJ databases">
        <authorList>
            <consortium name="AG Swart"/>
            <person name="Singh M."/>
            <person name="Singh A."/>
            <person name="Seah K."/>
            <person name="Emmerich C."/>
        </authorList>
    </citation>
    <scope>NUCLEOTIDE SEQUENCE</scope>
    <source>
        <strain evidence="3">ATCC30299</strain>
    </source>
</reference>
<sequence length="573" mass="66315">MKSCTDADFKRADSLTPQMNPFFSTKQLSRIKTSTPSTRKSDFFKEIKEINKERLIKELTRPKILIQTINIETPKPPSYYIEQARAEYLQKTENFKATNSRSQTDRIKTTASGTRRKEKLSDIPKNEPVQTKQFSQTATARAISPIQKESDIKNFIPEWLMSRTGFQQTYKRMMKGDEIDVGSIVSIYPNHRTEEEKAALFDWIVSTAFFAKIPKLIVKDTCDKLTRLDFEIDKYIIHKGAVADCMYIIYKGVVGIYLHSGEKVGSRGKKEVIGEIGLDTASPRSADVIAEEPTITFVLKKEDYDRMLLNIKKLERYENTKFLMSIEYFKSWSFLKVHRLSSFMIIKTFPAGQVLYDRNDPSNTFYIIKQGQVEVQAYVDLEKQNRWPTSSQEWDLLQINRKYIITLSTIGKGCFFGETDMIDGCPRKTRAVCVTQTICLTINKKQFFEVFSSRDVMRLNEMKSIEMPSKEDLQQRLLKEIKESHESEKALLDALNVDYVAIEGRELFDKKSKRLKHWMTNYKKRKLQTENQMIKKIVRKTKTITSIGNVVAQALGRESTDNSPGFLIEAEIN</sequence>
<dbReference type="CDD" id="cd00038">
    <property type="entry name" value="CAP_ED"/>
    <property type="match status" value="2"/>
</dbReference>
<evidence type="ECO:0000256" key="1">
    <source>
        <dbReference type="SAM" id="MobiDB-lite"/>
    </source>
</evidence>
<evidence type="ECO:0000313" key="4">
    <source>
        <dbReference type="Proteomes" id="UP001162131"/>
    </source>
</evidence>
<protein>
    <recommendedName>
        <fullName evidence="2">Cyclic nucleotide-binding domain-containing protein</fullName>
    </recommendedName>
</protein>
<evidence type="ECO:0000313" key="3">
    <source>
        <dbReference type="EMBL" id="CAG9329974.1"/>
    </source>
</evidence>
<dbReference type="InterPro" id="IPR000595">
    <property type="entry name" value="cNMP-bd_dom"/>
</dbReference>
<evidence type="ECO:0000259" key="2">
    <source>
        <dbReference type="PROSITE" id="PS50042"/>
    </source>
</evidence>
<dbReference type="SMART" id="SM00100">
    <property type="entry name" value="cNMP"/>
    <property type="match status" value="2"/>
</dbReference>
<dbReference type="Proteomes" id="UP001162131">
    <property type="component" value="Unassembled WGS sequence"/>
</dbReference>